<evidence type="ECO:0000256" key="2">
    <source>
        <dbReference type="ARBA" id="ARBA00009256"/>
    </source>
</evidence>
<evidence type="ECO:0000313" key="9">
    <source>
        <dbReference type="EMBL" id="VAW11487.1"/>
    </source>
</evidence>
<name>A0A3B0TDT0_9ZZZZ</name>
<dbReference type="Pfam" id="PF02569">
    <property type="entry name" value="Pantoate_ligase"/>
    <property type="match status" value="1"/>
</dbReference>
<evidence type="ECO:0000256" key="1">
    <source>
        <dbReference type="ARBA" id="ARBA00004990"/>
    </source>
</evidence>
<evidence type="ECO:0000256" key="5">
    <source>
        <dbReference type="ARBA" id="ARBA00022655"/>
    </source>
</evidence>
<protein>
    <recommendedName>
        <fullName evidence="3">pantoate--beta-alanine ligase (AMP-forming)</fullName>
        <ecNumber evidence="3">6.3.2.1</ecNumber>
    </recommendedName>
</protein>
<evidence type="ECO:0000256" key="7">
    <source>
        <dbReference type="ARBA" id="ARBA00022840"/>
    </source>
</evidence>
<dbReference type="GO" id="GO:0015940">
    <property type="term" value="P:pantothenate biosynthetic process"/>
    <property type="evidence" value="ECO:0007669"/>
    <property type="project" value="UniProtKB-UniPathway"/>
</dbReference>
<comment type="catalytic activity">
    <reaction evidence="8">
        <text>(R)-pantoate + beta-alanine + ATP = (R)-pantothenate + AMP + diphosphate + H(+)</text>
        <dbReference type="Rhea" id="RHEA:10912"/>
        <dbReference type="ChEBI" id="CHEBI:15378"/>
        <dbReference type="ChEBI" id="CHEBI:15980"/>
        <dbReference type="ChEBI" id="CHEBI:29032"/>
        <dbReference type="ChEBI" id="CHEBI:30616"/>
        <dbReference type="ChEBI" id="CHEBI:33019"/>
        <dbReference type="ChEBI" id="CHEBI:57966"/>
        <dbReference type="ChEBI" id="CHEBI:456215"/>
        <dbReference type="EC" id="6.3.2.1"/>
    </reaction>
</comment>
<keyword evidence="6" id="KW-0547">Nucleotide-binding</keyword>
<reference evidence="9" key="1">
    <citation type="submission" date="2018-06" db="EMBL/GenBank/DDBJ databases">
        <authorList>
            <person name="Zhirakovskaya E."/>
        </authorList>
    </citation>
    <scope>NUCLEOTIDE SEQUENCE</scope>
</reference>
<dbReference type="Gene3D" id="3.30.1300.10">
    <property type="entry name" value="Pantoate-beta-alanine ligase, C-terminal domain"/>
    <property type="match status" value="1"/>
</dbReference>
<evidence type="ECO:0000256" key="3">
    <source>
        <dbReference type="ARBA" id="ARBA00012219"/>
    </source>
</evidence>
<evidence type="ECO:0000256" key="6">
    <source>
        <dbReference type="ARBA" id="ARBA00022741"/>
    </source>
</evidence>
<dbReference type="UniPathway" id="UPA00028">
    <property type="reaction ID" value="UER00005"/>
</dbReference>
<dbReference type="PANTHER" id="PTHR21299">
    <property type="entry name" value="CYTIDYLATE KINASE/PANTOATE-BETA-ALANINE LIGASE"/>
    <property type="match status" value="1"/>
</dbReference>
<dbReference type="InterPro" id="IPR042176">
    <property type="entry name" value="Pantoate_ligase_C"/>
</dbReference>
<comment type="similarity">
    <text evidence="2">Belongs to the pantothenate synthetase family.</text>
</comment>
<dbReference type="Gene3D" id="3.40.50.620">
    <property type="entry name" value="HUPs"/>
    <property type="match status" value="1"/>
</dbReference>
<evidence type="ECO:0000256" key="8">
    <source>
        <dbReference type="ARBA" id="ARBA00048258"/>
    </source>
</evidence>
<feature type="non-terminal residue" evidence="9">
    <location>
        <position position="1"/>
    </location>
</feature>
<dbReference type="EC" id="6.3.2.1" evidence="3"/>
<organism evidence="9">
    <name type="scientific">hydrothermal vent metagenome</name>
    <dbReference type="NCBI Taxonomy" id="652676"/>
    <lineage>
        <taxon>unclassified sequences</taxon>
        <taxon>metagenomes</taxon>
        <taxon>ecological metagenomes</taxon>
    </lineage>
</organism>
<dbReference type="NCBIfam" id="TIGR00018">
    <property type="entry name" value="panC"/>
    <property type="match status" value="1"/>
</dbReference>
<dbReference type="SUPFAM" id="SSF52374">
    <property type="entry name" value="Nucleotidylyl transferase"/>
    <property type="match status" value="1"/>
</dbReference>
<dbReference type="GO" id="GO:0005524">
    <property type="term" value="F:ATP binding"/>
    <property type="evidence" value="ECO:0007669"/>
    <property type="project" value="UniProtKB-KW"/>
</dbReference>
<keyword evidence="7" id="KW-0067">ATP-binding</keyword>
<sequence length="219" mass="25425">GPKEDCQKYPRQEKKDEIFAKKRNIDIIFYPSEKEMYPRSFLTYIEVDTISQKLCGKFRPNHFKGVTTIIAKLLNIVEPDNLYLGQKDFQQAIILKKMICDLNIPVRVRVCPTIREKDGLALSSRNKYLSKIHRLEAPVLYKALKFGKKLIKNNQVTSKSLCKKVAQYIQKNSSAKIQYVKCIRKEDLTTPQRLEGQVIIMVALYLGKTRLIDNIKCKI</sequence>
<dbReference type="EMBL" id="UOEN01000013">
    <property type="protein sequence ID" value="VAW11487.1"/>
    <property type="molecule type" value="Genomic_DNA"/>
</dbReference>
<keyword evidence="4 9" id="KW-0436">Ligase</keyword>
<dbReference type="InterPro" id="IPR014729">
    <property type="entry name" value="Rossmann-like_a/b/a_fold"/>
</dbReference>
<keyword evidence="5" id="KW-0566">Pantothenate biosynthesis</keyword>
<comment type="pathway">
    <text evidence="1">Cofactor biosynthesis; (R)-pantothenate biosynthesis; (R)-pantothenate from (R)-pantoate and beta-alanine: step 1/1.</text>
</comment>
<dbReference type="AlphaFoldDB" id="A0A3B0TDT0"/>
<accession>A0A3B0TDT0</accession>
<evidence type="ECO:0000256" key="4">
    <source>
        <dbReference type="ARBA" id="ARBA00022598"/>
    </source>
</evidence>
<dbReference type="InterPro" id="IPR003721">
    <property type="entry name" value="Pantoate_ligase"/>
</dbReference>
<dbReference type="PANTHER" id="PTHR21299:SF1">
    <property type="entry name" value="PANTOATE--BETA-ALANINE LIGASE"/>
    <property type="match status" value="1"/>
</dbReference>
<gene>
    <name evidence="9" type="ORF">MNBD_BACTEROID05-1331</name>
</gene>
<dbReference type="GO" id="GO:0004592">
    <property type="term" value="F:pantoate-beta-alanine ligase activity"/>
    <property type="evidence" value="ECO:0007669"/>
    <property type="project" value="UniProtKB-EC"/>
</dbReference>
<proteinExistence type="inferred from homology"/>